<evidence type="ECO:0000313" key="11">
    <source>
        <dbReference type="Proteomes" id="UP001501295"/>
    </source>
</evidence>
<keyword evidence="4" id="KW-0812">Transmembrane</keyword>
<dbReference type="Pfam" id="PF02706">
    <property type="entry name" value="Wzz"/>
    <property type="match status" value="1"/>
</dbReference>
<feature type="domain" description="Polysaccharide chain length determinant N-terminal" evidence="9">
    <location>
        <begin position="3"/>
        <end position="91"/>
    </location>
</feature>
<dbReference type="PANTHER" id="PTHR32309">
    <property type="entry name" value="TYROSINE-PROTEIN KINASE"/>
    <property type="match status" value="1"/>
</dbReference>
<reference evidence="11" key="1">
    <citation type="journal article" date="2019" name="Int. J. Syst. Evol. Microbiol.">
        <title>The Global Catalogue of Microorganisms (GCM) 10K type strain sequencing project: providing services to taxonomists for standard genome sequencing and annotation.</title>
        <authorList>
            <consortium name="The Broad Institute Genomics Platform"/>
            <consortium name="The Broad Institute Genome Sequencing Center for Infectious Disease"/>
            <person name="Wu L."/>
            <person name="Ma J."/>
        </authorList>
    </citation>
    <scope>NUCLEOTIDE SEQUENCE [LARGE SCALE GENOMIC DNA]</scope>
    <source>
        <strain evidence="11">JCM 18956</strain>
    </source>
</reference>
<dbReference type="CDD" id="cd05387">
    <property type="entry name" value="BY-kinase"/>
    <property type="match status" value="1"/>
</dbReference>
<organism evidence="10 11">
    <name type="scientific">Frondihabitans cladoniiphilus</name>
    <dbReference type="NCBI Taxonomy" id="715785"/>
    <lineage>
        <taxon>Bacteria</taxon>
        <taxon>Bacillati</taxon>
        <taxon>Actinomycetota</taxon>
        <taxon>Actinomycetes</taxon>
        <taxon>Micrococcales</taxon>
        <taxon>Microbacteriaceae</taxon>
        <taxon>Frondihabitans</taxon>
    </lineage>
</organism>
<dbReference type="InterPro" id="IPR033756">
    <property type="entry name" value="YlxH/NBP35"/>
</dbReference>
<evidence type="ECO:0000256" key="8">
    <source>
        <dbReference type="ARBA" id="ARBA00023136"/>
    </source>
</evidence>
<evidence type="ECO:0000313" key="10">
    <source>
        <dbReference type="EMBL" id="GAA4678859.1"/>
    </source>
</evidence>
<evidence type="ECO:0000256" key="3">
    <source>
        <dbReference type="ARBA" id="ARBA00022475"/>
    </source>
</evidence>
<dbReference type="InterPro" id="IPR027417">
    <property type="entry name" value="P-loop_NTPase"/>
</dbReference>
<protein>
    <submittedName>
        <fullName evidence="10">Polysaccharide biosynthesis tyrosine autokinase</fullName>
    </submittedName>
</protein>
<keyword evidence="8" id="KW-0472">Membrane</keyword>
<dbReference type="EMBL" id="BAABLM010000005">
    <property type="protein sequence ID" value="GAA4678859.1"/>
    <property type="molecule type" value="Genomic_DNA"/>
</dbReference>
<dbReference type="Proteomes" id="UP001501295">
    <property type="component" value="Unassembled WGS sequence"/>
</dbReference>
<keyword evidence="7" id="KW-1133">Transmembrane helix</keyword>
<dbReference type="SUPFAM" id="SSF52540">
    <property type="entry name" value="P-loop containing nucleoside triphosphate hydrolases"/>
    <property type="match status" value="1"/>
</dbReference>
<dbReference type="InterPro" id="IPR005702">
    <property type="entry name" value="Wzc-like_C"/>
</dbReference>
<evidence type="ECO:0000256" key="2">
    <source>
        <dbReference type="ARBA" id="ARBA00006683"/>
    </source>
</evidence>
<evidence type="ECO:0000256" key="4">
    <source>
        <dbReference type="ARBA" id="ARBA00022692"/>
    </source>
</evidence>
<keyword evidence="5" id="KW-0547">Nucleotide-binding</keyword>
<evidence type="ECO:0000256" key="7">
    <source>
        <dbReference type="ARBA" id="ARBA00022989"/>
    </source>
</evidence>
<proteinExistence type="inferred from homology"/>
<comment type="similarity">
    <text evidence="2">Belongs to the CpsC/CapA family.</text>
</comment>
<comment type="caution">
    <text evidence="10">The sequence shown here is derived from an EMBL/GenBank/DDBJ whole genome shotgun (WGS) entry which is preliminary data.</text>
</comment>
<dbReference type="NCBIfam" id="TIGR01007">
    <property type="entry name" value="eps_fam"/>
    <property type="match status" value="1"/>
</dbReference>
<gene>
    <name evidence="10" type="ORF">GCM10025780_24770</name>
</gene>
<name>A0ABP8W291_9MICO</name>
<keyword evidence="6" id="KW-0067">ATP-binding</keyword>
<keyword evidence="3" id="KW-1003">Cell membrane</keyword>
<comment type="subcellular location">
    <subcellularLocation>
        <location evidence="1">Cell membrane</location>
        <topology evidence="1">Multi-pass membrane protein</topology>
    </subcellularLocation>
</comment>
<evidence type="ECO:0000256" key="5">
    <source>
        <dbReference type="ARBA" id="ARBA00022741"/>
    </source>
</evidence>
<dbReference type="Gene3D" id="3.40.50.300">
    <property type="entry name" value="P-loop containing nucleotide triphosphate hydrolases"/>
    <property type="match status" value="1"/>
</dbReference>
<dbReference type="PANTHER" id="PTHR32309:SF13">
    <property type="entry name" value="FERRIC ENTEROBACTIN TRANSPORT PROTEIN FEPE"/>
    <property type="match status" value="1"/>
</dbReference>
<dbReference type="InterPro" id="IPR003856">
    <property type="entry name" value="LPS_length_determ_N"/>
</dbReference>
<evidence type="ECO:0000259" key="9">
    <source>
        <dbReference type="Pfam" id="PF02706"/>
    </source>
</evidence>
<dbReference type="RefSeq" id="WP_345376204.1">
    <property type="nucleotide sequence ID" value="NZ_BAABLM010000005.1"/>
</dbReference>
<evidence type="ECO:0000256" key="1">
    <source>
        <dbReference type="ARBA" id="ARBA00004651"/>
    </source>
</evidence>
<sequence>MTLSDFLRLMRRSATTLILLALLGTLVAGVASLSTTKLYKASTRLYVTVQGADESSAGEAVQGSSAAQAKVRSYIKVVPSASDLQPVIDDLHLSASPAALAALLSVSSPTGTALLDVSVTGTDPVTAAKTANAITSSFRAVVEDLEKLPDGQPGLVKVTSLQDAQAPGSPSSPIVPLNLTLGLLAGLLAGVAATLLRNSLDTRIHGNHDVASVTDSPLLGSIGYAPDAATSPLIVQHDPRSPRAESFRTLRTNLQFLDPGARSRSYVITSALPSEGKSTTAANLAIAIAESGASVALVDADLRRPRTAEIMGIEGAVGLSDLLIGRVELEDVLQPWGQGEMSVLAAGRIPPNPSELLGSRSMHALLEELTARFDYVLMDAPPLLPVTDAAVLSKLTNGAMVVAAARSSRRGQMREALDLLDKIGAKTLGIILTKVPTTGSSRYGYGQYAAYYGRVPEPEEAPVARRTARRSRLQEWAR</sequence>
<dbReference type="InterPro" id="IPR050445">
    <property type="entry name" value="Bact_polysacc_biosynth/exp"/>
</dbReference>
<keyword evidence="11" id="KW-1185">Reference proteome</keyword>
<accession>A0ABP8W291</accession>
<evidence type="ECO:0000256" key="6">
    <source>
        <dbReference type="ARBA" id="ARBA00022840"/>
    </source>
</evidence>
<dbReference type="Pfam" id="PF10609">
    <property type="entry name" value="ParA"/>
    <property type="match status" value="1"/>
</dbReference>